<evidence type="ECO:0000313" key="3">
    <source>
        <dbReference type="Proteomes" id="UP001439008"/>
    </source>
</evidence>
<name>A0ABV2AQE8_9EUKA</name>
<proteinExistence type="predicted"/>
<feature type="domain" description="Aminopeptidase N-like N-terminal" evidence="1">
    <location>
        <begin position="23"/>
        <end position="204"/>
    </location>
</feature>
<dbReference type="InterPro" id="IPR045357">
    <property type="entry name" value="Aminopeptidase_N-like_N"/>
</dbReference>
<evidence type="ECO:0000259" key="1">
    <source>
        <dbReference type="Pfam" id="PF17900"/>
    </source>
</evidence>
<dbReference type="Proteomes" id="UP001439008">
    <property type="component" value="Unassembled WGS sequence"/>
</dbReference>
<dbReference type="EMBL" id="JBDODL010001904">
    <property type="protein sequence ID" value="MES1921889.1"/>
    <property type="molecule type" value="Genomic_DNA"/>
</dbReference>
<evidence type="ECO:0000313" key="2">
    <source>
        <dbReference type="EMBL" id="MES1921889.1"/>
    </source>
</evidence>
<dbReference type="PRINTS" id="PR00756">
    <property type="entry name" value="ALADIPTASE"/>
</dbReference>
<dbReference type="SUPFAM" id="SSF63737">
    <property type="entry name" value="Leukotriene A4 hydrolase N-terminal domain"/>
    <property type="match status" value="1"/>
</dbReference>
<organism evidence="2 3">
    <name type="scientific">Bonamia ostreae</name>
    <dbReference type="NCBI Taxonomy" id="126728"/>
    <lineage>
        <taxon>Eukaryota</taxon>
        <taxon>Sar</taxon>
        <taxon>Rhizaria</taxon>
        <taxon>Endomyxa</taxon>
        <taxon>Ascetosporea</taxon>
        <taxon>Haplosporida</taxon>
        <taxon>Bonamia</taxon>
    </lineage>
</organism>
<accession>A0ABV2AQE8</accession>
<dbReference type="InterPro" id="IPR050344">
    <property type="entry name" value="Peptidase_M1_aminopeptidases"/>
</dbReference>
<dbReference type="Gene3D" id="2.60.40.1730">
    <property type="entry name" value="tricorn interacting facor f3 domain"/>
    <property type="match status" value="1"/>
</dbReference>
<keyword evidence="3" id="KW-1185">Reference proteome</keyword>
<feature type="non-terminal residue" evidence="2">
    <location>
        <position position="210"/>
    </location>
</feature>
<reference evidence="2 3" key="1">
    <citation type="journal article" date="2024" name="BMC Biol.">
        <title>Comparative genomics of Ascetosporea gives new insight into the evolutionary basis for animal parasitism in Rhizaria.</title>
        <authorList>
            <person name="Hiltunen Thoren M."/>
            <person name="Onut-Brannstrom I."/>
            <person name="Alfjorden A."/>
            <person name="Peckova H."/>
            <person name="Swords F."/>
            <person name="Hooper C."/>
            <person name="Holzer A.S."/>
            <person name="Bass D."/>
            <person name="Burki F."/>
        </authorList>
    </citation>
    <scope>NUCLEOTIDE SEQUENCE [LARGE SCALE GENOMIC DNA]</scope>
    <source>
        <strain evidence="2">20-A016</strain>
    </source>
</reference>
<dbReference type="PANTHER" id="PTHR11533:SF174">
    <property type="entry name" value="PUROMYCIN-SENSITIVE AMINOPEPTIDASE-RELATED"/>
    <property type="match status" value="1"/>
</dbReference>
<dbReference type="InterPro" id="IPR042097">
    <property type="entry name" value="Aminopeptidase_N-like_N_sf"/>
</dbReference>
<gene>
    <name evidence="2" type="ORF">MHBO_003420</name>
</gene>
<dbReference type="InterPro" id="IPR001930">
    <property type="entry name" value="Peptidase_M1"/>
</dbReference>
<comment type="caution">
    <text evidence="2">The sequence shown here is derived from an EMBL/GenBank/DDBJ whole genome shotgun (WGS) entry which is preliminary data.</text>
</comment>
<dbReference type="Pfam" id="PF17900">
    <property type="entry name" value="Peptidase_M1_N"/>
    <property type="match status" value="1"/>
</dbReference>
<protein>
    <recommendedName>
        <fullName evidence="1">Aminopeptidase N-like N-terminal domain-containing protein</fullName>
    </recommendedName>
</protein>
<dbReference type="PANTHER" id="PTHR11533">
    <property type="entry name" value="PROTEASE M1 ZINC METALLOPROTEASE"/>
    <property type="match status" value="1"/>
</dbReference>
<sequence length="210" mass="23735">MTVKILQALTKKSRILLPKNISPKHYNLSLTPNMTDFTFLGSVKIDLDVKEESDSIVFHAQDLDFKSILLRQKGLEKKIDVGKVSIDKKKTTAKIPVRVEKGVAKLDIKYSGEINDQMKGFYRSNYVKDGKTNFVGCTQFEAIDARRALPCWDEPSHKSTFELSIKVDKKYTVLSNTELVSETEGEDGLKESCFAVTPKMSTYLLAWFIG</sequence>